<dbReference type="InterPro" id="IPR003886">
    <property type="entry name" value="NIDO_dom"/>
</dbReference>
<dbReference type="PANTHER" id="PTHR13802:SF59">
    <property type="entry name" value="SUSHI DOMAIN-CONTAINING PROTEIN 2"/>
    <property type="match status" value="1"/>
</dbReference>
<evidence type="ECO:0000313" key="3">
    <source>
        <dbReference type="EMBL" id="KAI1696176.1"/>
    </source>
</evidence>
<feature type="signal peptide" evidence="1">
    <location>
        <begin position="1"/>
        <end position="18"/>
    </location>
</feature>
<dbReference type="Pfam" id="PF06119">
    <property type="entry name" value="NIDO"/>
    <property type="match status" value="1"/>
</dbReference>
<proteinExistence type="predicted"/>
<feature type="chain" id="PRO_5042138431" evidence="1">
    <location>
        <begin position="19"/>
        <end position="608"/>
    </location>
</feature>
<evidence type="ECO:0000259" key="2">
    <source>
        <dbReference type="PROSITE" id="PS51220"/>
    </source>
</evidence>
<evidence type="ECO:0000313" key="4">
    <source>
        <dbReference type="Proteomes" id="UP001201812"/>
    </source>
</evidence>
<comment type="caution">
    <text evidence="3">The sequence shown here is derived from an EMBL/GenBank/DDBJ whole genome shotgun (WGS) entry which is preliminary data.</text>
</comment>
<name>A0AAD4MIY6_9BILA</name>
<gene>
    <name evidence="3" type="ORF">DdX_19184</name>
</gene>
<accession>A0AAD4MIY6</accession>
<feature type="domain" description="NIDO" evidence="2">
    <location>
        <begin position="417"/>
        <end position="599"/>
    </location>
</feature>
<protein>
    <submittedName>
        <fullName evidence="3">Nidogen-like domain-containing protein</fullName>
    </submittedName>
</protein>
<dbReference type="PANTHER" id="PTHR13802">
    <property type="entry name" value="MUCIN 4-RELATED"/>
    <property type="match status" value="1"/>
</dbReference>
<keyword evidence="4" id="KW-1185">Reference proteome</keyword>
<evidence type="ECO:0000256" key="1">
    <source>
        <dbReference type="SAM" id="SignalP"/>
    </source>
</evidence>
<reference evidence="3" key="1">
    <citation type="submission" date="2022-01" db="EMBL/GenBank/DDBJ databases">
        <title>Genome Sequence Resource for Two Populations of Ditylenchus destructor, the Migratory Endoparasitic Phytonematode.</title>
        <authorList>
            <person name="Zhang H."/>
            <person name="Lin R."/>
            <person name="Xie B."/>
        </authorList>
    </citation>
    <scope>NUCLEOTIDE SEQUENCE</scope>
    <source>
        <strain evidence="3">BazhouSP</strain>
    </source>
</reference>
<keyword evidence="1" id="KW-0732">Signal</keyword>
<dbReference type="GO" id="GO:0007160">
    <property type="term" value="P:cell-matrix adhesion"/>
    <property type="evidence" value="ECO:0007669"/>
    <property type="project" value="InterPro"/>
</dbReference>
<dbReference type="AlphaFoldDB" id="A0AAD4MIY6"/>
<dbReference type="SMART" id="SM00539">
    <property type="entry name" value="NIDO"/>
    <property type="match status" value="1"/>
</dbReference>
<sequence>MFRIALLFFFFLSQSILTSQSTTSLYDTSQDVMFSGSISITGSASLEGQIVCQGTISLDRNMILFGSITAQSQDNGTIIFIGKYQRYGSSIVWDGILSVFGENVNVIFRPVVLDHFIQPHSHVIFLKATIIEINIHISINGQFDPLINCPIRASESLETSSAPAVRCPKKSPLSQTNVTFTGFIALSGDLVAGSNFTLSGQTSMANLLELQGAMTLGDVQGTLMIRAILQESSGHSVSITGVIGIFLEDGSGLMASIALTGTLSSHGVLDVEANDVLLVGFLKTESTPSGALASFHETVEISATLAPYPIPCGSNHHNSNQCCDELTTNGPTSFSPLEIWDLYPFGSENGDLELFGDDSITDSIKVPSQPFNFFGSPITSFFVTTNGYISIDWRNIFGGPPYGCDGTTSFVAKIIAPFWADHDLSLTGSGAYVYYRTTTDLTVTQKAKEDIGRAFPKKFCDLDIKWALVATWYNATFYGYNCPAECDGNIDCAPRNTFQAVIATDGIRVFAIFYYQNITWASDAGDFSCIYYPTCTFVPFQCGDVCTGLGGRWANVGFDNGDGTNYYWHPSMCGPEIVDIDLGTNIGVTGVYVYRIDQRTVIPADPHC</sequence>
<organism evidence="3 4">
    <name type="scientific">Ditylenchus destructor</name>
    <dbReference type="NCBI Taxonomy" id="166010"/>
    <lineage>
        <taxon>Eukaryota</taxon>
        <taxon>Metazoa</taxon>
        <taxon>Ecdysozoa</taxon>
        <taxon>Nematoda</taxon>
        <taxon>Chromadorea</taxon>
        <taxon>Rhabditida</taxon>
        <taxon>Tylenchina</taxon>
        <taxon>Tylenchomorpha</taxon>
        <taxon>Sphaerularioidea</taxon>
        <taxon>Anguinidae</taxon>
        <taxon>Anguininae</taxon>
        <taxon>Ditylenchus</taxon>
    </lineage>
</organism>
<dbReference type="Proteomes" id="UP001201812">
    <property type="component" value="Unassembled WGS sequence"/>
</dbReference>
<dbReference type="PROSITE" id="PS51220">
    <property type="entry name" value="NIDO"/>
    <property type="match status" value="1"/>
</dbReference>
<dbReference type="EMBL" id="JAKKPZ010000344">
    <property type="protein sequence ID" value="KAI1696176.1"/>
    <property type="molecule type" value="Genomic_DNA"/>
</dbReference>
<dbReference type="InterPro" id="IPR051495">
    <property type="entry name" value="Epithelial_Barrier/Signaling"/>
</dbReference>